<protein>
    <submittedName>
        <fullName evidence="3">Thioredoxin family protein</fullName>
    </submittedName>
</protein>
<name>A0ABD5RF02_9EURY</name>
<sequence>MSDPDTGTADATDERAPASATDDRPISLADAAELDALVADRDLVLVECFTEGCGICASMEPVLGNVARVTDATVALVNPRDDPELIDRFTIQSVPTLLLFVEGELVARLADGFQGVEAVVAFVESNR</sequence>
<dbReference type="InterPro" id="IPR036249">
    <property type="entry name" value="Thioredoxin-like_sf"/>
</dbReference>
<dbReference type="CDD" id="cd02947">
    <property type="entry name" value="TRX_family"/>
    <property type="match status" value="1"/>
</dbReference>
<dbReference type="RefSeq" id="WP_227230694.1">
    <property type="nucleotide sequence ID" value="NZ_JAJCVJ010000002.1"/>
</dbReference>
<evidence type="ECO:0000313" key="3">
    <source>
        <dbReference type="EMBL" id="MFC5368418.1"/>
    </source>
</evidence>
<feature type="compositionally biased region" description="Basic and acidic residues" evidence="1">
    <location>
        <begin position="12"/>
        <end position="24"/>
    </location>
</feature>
<organism evidence="3 4">
    <name type="scientific">Salinirubrum litoreum</name>
    <dbReference type="NCBI Taxonomy" id="1126234"/>
    <lineage>
        <taxon>Archaea</taxon>
        <taxon>Methanobacteriati</taxon>
        <taxon>Methanobacteriota</taxon>
        <taxon>Stenosarchaea group</taxon>
        <taxon>Halobacteria</taxon>
        <taxon>Halobacteriales</taxon>
        <taxon>Haloferacaceae</taxon>
        <taxon>Salinirubrum</taxon>
    </lineage>
</organism>
<dbReference type="EMBL" id="JBHSKX010000002">
    <property type="protein sequence ID" value="MFC5368418.1"/>
    <property type="molecule type" value="Genomic_DNA"/>
</dbReference>
<evidence type="ECO:0000256" key="1">
    <source>
        <dbReference type="SAM" id="MobiDB-lite"/>
    </source>
</evidence>
<feature type="region of interest" description="Disordered" evidence="1">
    <location>
        <begin position="1"/>
        <end position="24"/>
    </location>
</feature>
<reference evidence="3 4" key="1">
    <citation type="journal article" date="2019" name="Int. J. Syst. Evol. Microbiol.">
        <title>The Global Catalogue of Microorganisms (GCM) 10K type strain sequencing project: providing services to taxonomists for standard genome sequencing and annotation.</title>
        <authorList>
            <consortium name="The Broad Institute Genomics Platform"/>
            <consortium name="The Broad Institute Genome Sequencing Center for Infectious Disease"/>
            <person name="Wu L."/>
            <person name="Ma J."/>
        </authorList>
    </citation>
    <scope>NUCLEOTIDE SEQUENCE [LARGE SCALE GENOMIC DNA]</scope>
    <source>
        <strain evidence="3 4">CGMCC 1.12237</strain>
    </source>
</reference>
<comment type="caution">
    <text evidence="3">The sequence shown here is derived from an EMBL/GenBank/DDBJ whole genome shotgun (WGS) entry which is preliminary data.</text>
</comment>
<proteinExistence type="predicted"/>
<dbReference type="PANTHER" id="PTHR45663">
    <property type="entry name" value="GEO12009P1"/>
    <property type="match status" value="1"/>
</dbReference>
<dbReference type="InterPro" id="IPR013766">
    <property type="entry name" value="Thioredoxin_domain"/>
</dbReference>
<dbReference type="SUPFAM" id="SSF52833">
    <property type="entry name" value="Thioredoxin-like"/>
    <property type="match status" value="1"/>
</dbReference>
<gene>
    <name evidence="3" type="ORF">ACFPJ5_15925</name>
</gene>
<evidence type="ECO:0000313" key="4">
    <source>
        <dbReference type="Proteomes" id="UP001596201"/>
    </source>
</evidence>
<dbReference type="PROSITE" id="PS51352">
    <property type="entry name" value="THIOREDOXIN_2"/>
    <property type="match status" value="1"/>
</dbReference>
<dbReference type="Proteomes" id="UP001596201">
    <property type="component" value="Unassembled WGS sequence"/>
</dbReference>
<keyword evidence="4" id="KW-1185">Reference proteome</keyword>
<accession>A0ABD5RF02</accession>
<evidence type="ECO:0000259" key="2">
    <source>
        <dbReference type="PROSITE" id="PS51352"/>
    </source>
</evidence>
<feature type="domain" description="Thioredoxin" evidence="2">
    <location>
        <begin position="5"/>
        <end position="127"/>
    </location>
</feature>
<dbReference type="PANTHER" id="PTHR45663:SF11">
    <property type="entry name" value="GEO12009P1"/>
    <property type="match status" value="1"/>
</dbReference>
<dbReference type="Gene3D" id="3.40.30.10">
    <property type="entry name" value="Glutaredoxin"/>
    <property type="match status" value="1"/>
</dbReference>
<dbReference type="AlphaFoldDB" id="A0ABD5RF02"/>
<dbReference type="Pfam" id="PF00085">
    <property type="entry name" value="Thioredoxin"/>
    <property type="match status" value="1"/>
</dbReference>